<evidence type="ECO:0000313" key="2">
    <source>
        <dbReference type="EMBL" id="QGT51477.1"/>
    </source>
</evidence>
<proteinExistence type="predicted"/>
<reference evidence="2" key="1">
    <citation type="journal article" date="2020" name="J. ISSAAS">
        <title>Lactobacilli and other gastrointestinal microbiota of Peromyscus leucopus, reservoir host for agents of Lyme disease and other zoonoses in North America.</title>
        <authorList>
            <person name="Milovic A."/>
            <person name="Bassam K."/>
            <person name="Shao H."/>
            <person name="Chatzistamou I."/>
            <person name="Tufts D.M."/>
            <person name="Diuk-Wasser M."/>
            <person name="Barbour A.G."/>
        </authorList>
    </citation>
    <scope>NUCLEOTIDE SEQUENCE</scope>
    <source>
        <strain evidence="2">LL50</strain>
    </source>
</reference>
<feature type="chain" id="PRO_5024863076" evidence="1">
    <location>
        <begin position="20"/>
        <end position="128"/>
    </location>
</feature>
<evidence type="ECO:0000256" key="1">
    <source>
        <dbReference type="SAM" id="SignalP"/>
    </source>
</evidence>
<dbReference type="EMBL" id="MN577574">
    <property type="protein sequence ID" value="QGT51477.1"/>
    <property type="molecule type" value="Genomic_DNA"/>
</dbReference>
<protein>
    <submittedName>
        <fullName evidence="2">Uncharacterized protein</fullName>
    </submittedName>
</protein>
<keyword evidence="1" id="KW-0732">Signal</keyword>
<name>A0A650ENM9_9SPIO</name>
<sequence length="128" mass="15236">MKKFFVIFMVLFAAGFAFAQEQEEDEVAPLDMSVQVIVPEDQHTQNKTAQVRIEYQQGLDEVRIYYTCLEVSFKEDEARETIRQCLNDFQLAHNYYGYKYMRDDRLSYKKNARGLKQATYMSQVKFTR</sequence>
<feature type="signal peptide" evidence="1">
    <location>
        <begin position="1"/>
        <end position="19"/>
    </location>
</feature>
<gene>
    <name evidence="2" type="ORF">Unknown280_1690</name>
</gene>
<organism evidence="2">
    <name type="scientific">uncultured Spirochaetaceae bacterium</name>
    <dbReference type="NCBI Taxonomy" id="201186"/>
    <lineage>
        <taxon>Bacteria</taxon>
        <taxon>Pseudomonadati</taxon>
        <taxon>Spirochaetota</taxon>
        <taxon>Spirochaetia</taxon>
        <taxon>Spirochaetales</taxon>
        <taxon>Spirochaetaceae</taxon>
        <taxon>environmental samples</taxon>
    </lineage>
</organism>
<accession>A0A650ENM9</accession>
<dbReference type="AlphaFoldDB" id="A0A650ENM9"/>